<name>A0A1G9QGL6_9BACT</name>
<accession>A0A1G9QGL6</accession>
<protein>
    <submittedName>
        <fullName evidence="8">Starch-binding associating with outer membrane</fullName>
    </submittedName>
</protein>
<dbReference type="InterPro" id="IPR033985">
    <property type="entry name" value="SusD-like_N"/>
</dbReference>
<dbReference type="GO" id="GO:0009279">
    <property type="term" value="C:cell outer membrane"/>
    <property type="evidence" value="ECO:0007669"/>
    <property type="project" value="UniProtKB-SubCell"/>
</dbReference>
<dbReference type="STRING" id="1075417.SAMN05421823_110164"/>
<evidence type="ECO:0000313" key="9">
    <source>
        <dbReference type="Proteomes" id="UP000198510"/>
    </source>
</evidence>
<evidence type="ECO:0000259" key="7">
    <source>
        <dbReference type="Pfam" id="PF14322"/>
    </source>
</evidence>
<dbReference type="RefSeq" id="WP_089686225.1">
    <property type="nucleotide sequence ID" value="NZ_FNFO01000010.1"/>
</dbReference>
<keyword evidence="9" id="KW-1185">Reference proteome</keyword>
<dbReference type="Pfam" id="PF07980">
    <property type="entry name" value="SusD_RagB"/>
    <property type="match status" value="1"/>
</dbReference>
<organism evidence="8 9">
    <name type="scientific">Catalinimonas alkaloidigena</name>
    <dbReference type="NCBI Taxonomy" id="1075417"/>
    <lineage>
        <taxon>Bacteria</taxon>
        <taxon>Pseudomonadati</taxon>
        <taxon>Bacteroidota</taxon>
        <taxon>Cytophagia</taxon>
        <taxon>Cytophagales</taxon>
        <taxon>Catalimonadaceae</taxon>
        <taxon>Catalinimonas</taxon>
    </lineage>
</organism>
<dbReference type="Gene3D" id="1.25.40.10">
    <property type="entry name" value="Tetratricopeptide repeat domain"/>
    <property type="match status" value="1"/>
</dbReference>
<dbReference type="InterPro" id="IPR012944">
    <property type="entry name" value="SusD_RagB_dom"/>
</dbReference>
<keyword evidence="5" id="KW-0998">Cell outer membrane</keyword>
<keyword evidence="4" id="KW-0472">Membrane</keyword>
<dbReference type="OrthoDB" id="9792139at2"/>
<dbReference type="Gene3D" id="1.25.40.390">
    <property type="match status" value="1"/>
</dbReference>
<dbReference type="Pfam" id="PF14322">
    <property type="entry name" value="SusD-like_3"/>
    <property type="match status" value="1"/>
</dbReference>
<dbReference type="Gene3D" id="1.10.3780.10">
    <property type="entry name" value="SusD-like"/>
    <property type="match status" value="1"/>
</dbReference>
<evidence type="ECO:0000256" key="3">
    <source>
        <dbReference type="ARBA" id="ARBA00022729"/>
    </source>
</evidence>
<evidence type="ECO:0000259" key="6">
    <source>
        <dbReference type="Pfam" id="PF07980"/>
    </source>
</evidence>
<dbReference type="PROSITE" id="PS51257">
    <property type="entry name" value="PROKAR_LIPOPROTEIN"/>
    <property type="match status" value="1"/>
</dbReference>
<keyword evidence="3" id="KW-0732">Signal</keyword>
<evidence type="ECO:0000256" key="5">
    <source>
        <dbReference type="ARBA" id="ARBA00023237"/>
    </source>
</evidence>
<comment type="subcellular location">
    <subcellularLocation>
        <location evidence="1">Cell outer membrane</location>
    </subcellularLocation>
</comment>
<comment type="similarity">
    <text evidence="2">Belongs to the SusD family.</text>
</comment>
<dbReference type="Proteomes" id="UP000198510">
    <property type="component" value="Unassembled WGS sequence"/>
</dbReference>
<evidence type="ECO:0000313" key="8">
    <source>
        <dbReference type="EMBL" id="SDM10126.1"/>
    </source>
</evidence>
<feature type="domain" description="SusD-like N-terminal" evidence="7">
    <location>
        <begin position="77"/>
        <end position="219"/>
    </location>
</feature>
<dbReference type="AlphaFoldDB" id="A0A1G9QGL6"/>
<evidence type="ECO:0000256" key="4">
    <source>
        <dbReference type="ARBA" id="ARBA00023136"/>
    </source>
</evidence>
<dbReference type="EMBL" id="FNFO01000010">
    <property type="protein sequence ID" value="SDM10126.1"/>
    <property type="molecule type" value="Genomic_DNA"/>
</dbReference>
<gene>
    <name evidence="8" type="ORF">SAMN05421823_110164</name>
</gene>
<dbReference type="InterPro" id="IPR011990">
    <property type="entry name" value="TPR-like_helical_dom_sf"/>
</dbReference>
<evidence type="ECO:0000256" key="2">
    <source>
        <dbReference type="ARBA" id="ARBA00006275"/>
    </source>
</evidence>
<feature type="domain" description="RagB/SusD" evidence="6">
    <location>
        <begin position="369"/>
        <end position="515"/>
    </location>
</feature>
<reference evidence="8 9" key="1">
    <citation type="submission" date="2016-10" db="EMBL/GenBank/DDBJ databases">
        <authorList>
            <person name="de Groot N.N."/>
        </authorList>
    </citation>
    <scope>NUCLEOTIDE SEQUENCE [LARGE SCALE GENOMIC DNA]</scope>
    <source>
        <strain evidence="8 9">DSM 25186</strain>
    </source>
</reference>
<proteinExistence type="inferred from homology"/>
<evidence type="ECO:0000256" key="1">
    <source>
        <dbReference type="ARBA" id="ARBA00004442"/>
    </source>
</evidence>
<sequence>MKKNLFILMMCGGLFACTNLDEDIYSSIKNEDFYQSERQVLASAGPAYVNLRAYTNPDSPWGLNTLTTDEMLIPTRGIHWYNGGIFQRYHRHEWTTSEGAFNASWTFIYSSINSCNRTLYQFSQLEEPSETVTNIGYELRGLRAFYFFNAVDMFGNVPLVDRFDVPEGYAPENEDRKAVFDFTVGELNEILPNLAAPGSDMYGRFHKMAAYATLAKLYLNAEVYTGQPMWDEAIAACDAIINSGLYSLQGDYFANFAKQNQGSTENIFVIPYSETLPTDWGSGGVPARSFQHHLWGIHFNGMKRFAGENGGWNGMCAVPSFYKSYDSTDIRRQIWLQGLQTSTSGEILYCNQERAGEPLIYTADLTGLETAYENEGVRLAKYDYTAAKNFELESDFAIFRYADILLMKAEALMRKNGGMAPGEAVDLVNQVRARAFPNMPEKLYTAGTLTLDAMLAERGWELAGEGWRRNDLVRFGQYIRPWDFKEQASPQTRNLFPIPQSQLNANPSLSQNPGY</sequence>
<dbReference type="SUPFAM" id="SSF48452">
    <property type="entry name" value="TPR-like"/>
    <property type="match status" value="1"/>
</dbReference>